<name>A0ACC9CZ99_9FIRM</name>
<sequence length="149" mass="15346">MKKVLKTLLVSLLAVVLLCSAVPAAFAADAKEAEIYTIGLDAMGGTTSVVVVTTNLSGKLSALPEQPTLEGYTFDGWYTEPVGGTKISTSTVFTGDTTVYAHWTVKNASSATTPAAPTEPVQSPEILDHLGGFVVAGVLFGTLAIASLL</sequence>
<proteinExistence type="predicted"/>
<dbReference type="EMBL" id="NMTR01000019">
    <property type="protein sequence ID" value="PDX61110.1"/>
    <property type="molecule type" value="Genomic_DNA"/>
</dbReference>
<organism evidence="1 2">
    <name type="scientific">Faecalibacterium langellae</name>
    <dbReference type="NCBI Taxonomy" id="3435293"/>
    <lineage>
        <taxon>Bacteria</taxon>
        <taxon>Bacillati</taxon>
        <taxon>Bacillota</taxon>
        <taxon>Clostridia</taxon>
        <taxon>Eubacteriales</taxon>
        <taxon>Oscillospiraceae</taxon>
        <taxon>Faecalibacterium</taxon>
    </lineage>
</organism>
<dbReference type="Proteomes" id="UP000220959">
    <property type="component" value="Unassembled WGS sequence"/>
</dbReference>
<comment type="caution">
    <text evidence="1">The sequence shown here is derived from an EMBL/GenBank/DDBJ whole genome shotgun (WGS) entry which is preliminary data.</text>
</comment>
<keyword evidence="2" id="KW-1185">Reference proteome</keyword>
<protein>
    <submittedName>
        <fullName evidence="1">Uncharacterized protein</fullName>
    </submittedName>
</protein>
<evidence type="ECO:0000313" key="1">
    <source>
        <dbReference type="EMBL" id="PDX61110.1"/>
    </source>
</evidence>
<gene>
    <name evidence="1" type="ORF">CGS49_08025</name>
</gene>
<evidence type="ECO:0000313" key="2">
    <source>
        <dbReference type="Proteomes" id="UP000220959"/>
    </source>
</evidence>
<accession>A0ACC9CZ99</accession>
<reference evidence="1 2" key="1">
    <citation type="journal article" date="2017" name="Front. Microbiol.">
        <title>New Insights into the Diversity of the Genus Faecalibacterium.</title>
        <authorList>
            <person name="Benevides L."/>
            <person name="Burman S."/>
            <person name="Martin R."/>
            <person name="Robert V."/>
            <person name="Thomas M."/>
            <person name="Miquel S."/>
            <person name="Chain F."/>
            <person name="Sokol H."/>
            <person name="Bermudez-Humaran L.G."/>
            <person name="Morrison M."/>
            <person name="Langella P."/>
            <person name="Azevedo V.A."/>
            <person name="Chatel J.M."/>
            <person name="Soares S."/>
        </authorList>
    </citation>
    <scope>NUCLEOTIDE SEQUENCE [LARGE SCALE GENOMIC DNA]</scope>
    <source>
        <strain evidence="2">CNCM I-4541</strain>
    </source>
</reference>